<dbReference type="Gene3D" id="1.25.40.290">
    <property type="entry name" value="ARM repeat domains"/>
    <property type="match status" value="1"/>
</dbReference>
<dbReference type="InterPro" id="IPR016024">
    <property type="entry name" value="ARM-type_fold"/>
</dbReference>
<proteinExistence type="predicted"/>
<dbReference type="Gene3D" id="1.20.1660.10">
    <property type="entry name" value="Hypothetical protein (EF3068)"/>
    <property type="match status" value="1"/>
</dbReference>
<gene>
    <name evidence="1" type="ORF">P9850_14910</name>
</gene>
<dbReference type="RefSeq" id="WP_159720572.1">
    <property type="nucleotide sequence ID" value="NZ_JACIDF010000014.1"/>
</dbReference>
<dbReference type="PANTHER" id="PTHR34070:SF1">
    <property type="entry name" value="DNA ALKYLATION REPAIR PROTEIN"/>
    <property type="match status" value="1"/>
</dbReference>
<dbReference type="CDD" id="cd07064">
    <property type="entry name" value="AlkD_like_1"/>
    <property type="match status" value="1"/>
</dbReference>
<dbReference type="Pfam" id="PF08713">
    <property type="entry name" value="DNA_alkylation"/>
    <property type="match status" value="1"/>
</dbReference>
<dbReference type="AlphaFoldDB" id="A0ABD5J0F9"/>
<evidence type="ECO:0000313" key="1">
    <source>
        <dbReference type="EMBL" id="MED5053091.1"/>
    </source>
</evidence>
<dbReference type="Proteomes" id="UP001339962">
    <property type="component" value="Unassembled WGS sequence"/>
</dbReference>
<sequence length="226" mass="27045">MTHPYAHRLAQWLRAHRHEANAGPMKQYMRNQFEFLGIKTPERRALLKEFLAQHGLPPRTELADIVIKLWEWPERELQYCALALLEKEKRSLSKTDLEFIEKLITNKPWWDTVDMLAANIVGPLFKNEPECIPVYTERWMQSNHMWLQRTAILFQLRYKEETDEALLYQLIRQCRQSSEFFIQKAIGWALREYSKTHPASVQRFVENETLAPLSKREALKVIQRRR</sequence>
<comment type="caution">
    <text evidence="1">The sequence shown here is derived from an EMBL/GenBank/DDBJ whole genome shotgun (WGS) entry which is preliminary data.</text>
</comment>
<dbReference type="EMBL" id="JARTLI010000038">
    <property type="protein sequence ID" value="MED5053091.1"/>
    <property type="molecule type" value="Genomic_DNA"/>
</dbReference>
<protein>
    <submittedName>
        <fullName evidence="1">DNA alkylation repair protein</fullName>
    </submittedName>
</protein>
<organism evidence="1 2">
    <name type="scientific">Anoxybacteroides rupiense</name>
    <dbReference type="NCBI Taxonomy" id="311460"/>
    <lineage>
        <taxon>Bacteria</taxon>
        <taxon>Bacillati</taxon>
        <taxon>Bacillota</taxon>
        <taxon>Bacilli</taxon>
        <taxon>Bacillales</taxon>
        <taxon>Anoxybacillaceae</taxon>
        <taxon>Anoxybacteroides</taxon>
    </lineage>
</organism>
<dbReference type="PANTHER" id="PTHR34070">
    <property type="entry name" value="ARMADILLO-TYPE FOLD"/>
    <property type="match status" value="1"/>
</dbReference>
<name>A0ABD5J0F9_9BACL</name>
<accession>A0ABD5J0F9</accession>
<reference evidence="1 2" key="1">
    <citation type="submission" date="2023-03" db="EMBL/GenBank/DDBJ databases">
        <title>Bacillus Genome Sequencing.</title>
        <authorList>
            <person name="Dunlap C."/>
        </authorList>
    </citation>
    <scope>NUCLEOTIDE SEQUENCE [LARGE SCALE GENOMIC DNA]</scope>
    <source>
        <strain evidence="1 2">NRS-38</strain>
    </source>
</reference>
<evidence type="ECO:0000313" key="2">
    <source>
        <dbReference type="Proteomes" id="UP001339962"/>
    </source>
</evidence>
<dbReference type="InterPro" id="IPR014825">
    <property type="entry name" value="DNA_alkylation"/>
</dbReference>
<dbReference type="SUPFAM" id="SSF48371">
    <property type="entry name" value="ARM repeat"/>
    <property type="match status" value="1"/>
</dbReference>